<dbReference type="SUPFAM" id="SSF81296">
    <property type="entry name" value="E set domains"/>
    <property type="match status" value="1"/>
</dbReference>
<accession>A0A139A3F4</accession>
<evidence type="ECO:0000313" key="6">
    <source>
        <dbReference type="Proteomes" id="UP000070544"/>
    </source>
</evidence>
<dbReference type="Proteomes" id="UP000070544">
    <property type="component" value="Unassembled WGS sequence"/>
</dbReference>
<dbReference type="InterPro" id="IPR032640">
    <property type="entry name" value="AMPK1_CBM"/>
</dbReference>
<keyword evidence="3" id="KW-0472">Membrane</keyword>
<dbReference type="PANTHER" id="PTHR10343">
    <property type="entry name" value="5'-AMP-ACTIVATED PROTEIN KINASE , BETA SUBUNIT"/>
    <property type="match status" value="1"/>
</dbReference>
<dbReference type="Pfam" id="PF16561">
    <property type="entry name" value="AMPK1_CBM"/>
    <property type="match status" value="1"/>
</dbReference>
<dbReference type="PANTHER" id="PTHR10343:SF81">
    <property type="entry name" value="CRUCIFORM DNA-RECOGNIZING PROTEIN 1-RELATED"/>
    <property type="match status" value="1"/>
</dbReference>
<evidence type="ECO:0000256" key="1">
    <source>
        <dbReference type="ARBA" id="ARBA00038216"/>
    </source>
</evidence>
<keyword evidence="6" id="KW-1185">Reference proteome</keyword>
<feature type="compositionally biased region" description="Low complexity" evidence="2">
    <location>
        <begin position="272"/>
        <end position="295"/>
    </location>
</feature>
<evidence type="ECO:0000313" key="5">
    <source>
        <dbReference type="EMBL" id="KXS10913.1"/>
    </source>
</evidence>
<protein>
    <recommendedName>
        <fullName evidence="4">AMP-activated protein kinase glycogen-binding domain-containing protein</fullName>
    </recommendedName>
</protein>
<feature type="transmembrane region" description="Helical" evidence="3">
    <location>
        <begin position="342"/>
        <end position="363"/>
    </location>
</feature>
<dbReference type="InterPro" id="IPR050827">
    <property type="entry name" value="CRP1_MDG1_kinase"/>
</dbReference>
<dbReference type="EMBL" id="KQ965811">
    <property type="protein sequence ID" value="KXS10913.1"/>
    <property type="molecule type" value="Genomic_DNA"/>
</dbReference>
<organism evidence="5 6">
    <name type="scientific">Gonapodya prolifera (strain JEL478)</name>
    <name type="common">Monoblepharis prolifera</name>
    <dbReference type="NCBI Taxonomy" id="1344416"/>
    <lineage>
        <taxon>Eukaryota</taxon>
        <taxon>Fungi</taxon>
        <taxon>Fungi incertae sedis</taxon>
        <taxon>Chytridiomycota</taxon>
        <taxon>Chytridiomycota incertae sedis</taxon>
        <taxon>Monoblepharidomycetes</taxon>
        <taxon>Monoblepharidales</taxon>
        <taxon>Gonapodyaceae</taxon>
        <taxon>Gonapodya</taxon>
    </lineage>
</organism>
<dbReference type="GO" id="GO:0019901">
    <property type="term" value="F:protein kinase binding"/>
    <property type="evidence" value="ECO:0007669"/>
    <property type="project" value="TreeGrafter"/>
</dbReference>
<feature type="region of interest" description="Disordered" evidence="2">
    <location>
        <begin position="150"/>
        <end position="171"/>
    </location>
</feature>
<keyword evidence="3" id="KW-0812">Transmembrane</keyword>
<feature type="compositionally biased region" description="Low complexity" evidence="2">
    <location>
        <begin position="318"/>
        <end position="332"/>
    </location>
</feature>
<feature type="region of interest" description="Disordered" evidence="2">
    <location>
        <begin position="184"/>
        <end position="332"/>
    </location>
</feature>
<gene>
    <name evidence="5" type="ORF">M427DRAFT_61280</name>
</gene>
<sequence length="366" mass="37300">MEKRTVEGKAPVFLARVELPAGSRVEFKYVADGQWLTDDSMPISTDGAGNKNNYIVTPAHPGEALDPTFLAHDHLAKLVGESSSPSVPASAATPSLVTTVVEPSPVATEAPVVPAKVESAPKVEDDSSSTALLLANDSLPPSYGSVVPNGSGANGVANGHPAPAPAPKKTDDEKILAVPAADVATVKPSEPDHKPVPTTVVNGGVGSPVLSSLPPLPDIDVKKDGMVETGKSTEPSKAKSSDNDAEASRTPVKNKPVLPTPNATAPAEEKQPVAVPLPVATPTSTPKTAPTALSAEVQSRRASPVILAKGEPKTLPEPSSKPASGSGGAVSKRGPKGFRFPWLMFLGAAAVVGLGFVVAGWLGKKN</sequence>
<dbReference type="GO" id="GO:0005634">
    <property type="term" value="C:nucleus"/>
    <property type="evidence" value="ECO:0007669"/>
    <property type="project" value="TreeGrafter"/>
</dbReference>
<dbReference type="GO" id="GO:0007165">
    <property type="term" value="P:signal transduction"/>
    <property type="evidence" value="ECO:0007669"/>
    <property type="project" value="TreeGrafter"/>
</dbReference>
<reference evidence="5 6" key="1">
    <citation type="journal article" date="2015" name="Genome Biol. Evol.">
        <title>Phylogenomic analyses indicate that early fungi evolved digesting cell walls of algal ancestors of land plants.</title>
        <authorList>
            <person name="Chang Y."/>
            <person name="Wang S."/>
            <person name="Sekimoto S."/>
            <person name="Aerts A.L."/>
            <person name="Choi C."/>
            <person name="Clum A."/>
            <person name="LaButti K.M."/>
            <person name="Lindquist E.A."/>
            <person name="Yee Ngan C."/>
            <person name="Ohm R.A."/>
            <person name="Salamov A.A."/>
            <person name="Grigoriev I.V."/>
            <person name="Spatafora J.W."/>
            <person name="Berbee M.L."/>
        </authorList>
    </citation>
    <scope>NUCLEOTIDE SEQUENCE [LARGE SCALE GENOMIC DNA]</scope>
    <source>
        <strain evidence="5 6">JEL478</strain>
    </source>
</reference>
<dbReference type="InterPro" id="IPR014756">
    <property type="entry name" value="Ig_E-set"/>
</dbReference>
<evidence type="ECO:0000256" key="3">
    <source>
        <dbReference type="SAM" id="Phobius"/>
    </source>
</evidence>
<evidence type="ECO:0000259" key="4">
    <source>
        <dbReference type="Pfam" id="PF16561"/>
    </source>
</evidence>
<dbReference type="CDD" id="cd02859">
    <property type="entry name" value="E_set_AMPKbeta_like_N"/>
    <property type="match status" value="1"/>
</dbReference>
<dbReference type="OrthoDB" id="5873279at2759"/>
<proteinExistence type="inferred from homology"/>
<comment type="similarity">
    <text evidence="1">Belongs to the CRP1/MDG1 family.</text>
</comment>
<feature type="domain" description="AMP-activated protein kinase glycogen-binding" evidence="4">
    <location>
        <begin position="10"/>
        <end position="56"/>
    </location>
</feature>
<dbReference type="InterPro" id="IPR013783">
    <property type="entry name" value="Ig-like_fold"/>
</dbReference>
<dbReference type="GO" id="GO:0005737">
    <property type="term" value="C:cytoplasm"/>
    <property type="evidence" value="ECO:0007669"/>
    <property type="project" value="TreeGrafter"/>
</dbReference>
<dbReference type="Gene3D" id="2.60.40.10">
    <property type="entry name" value="Immunoglobulins"/>
    <property type="match status" value="1"/>
</dbReference>
<feature type="compositionally biased region" description="Low complexity" evidence="2">
    <location>
        <begin position="196"/>
        <end position="213"/>
    </location>
</feature>
<name>A0A139A3F4_GONPJ</name>
<dbReference type="GO" id="GO:0031588">
    <property type="term" value="C:nucleotide-activated protein kinase complex"/>
    <property type="evidence" value="ECO:0007669"/>
    <property type="project" value="TreeGrafter"/>
</dbReference>
<dbReference type="AlphaFoldDB" id="A0A139A3F4"/>
<evidence type="ECO:0000256" key="2">
    <source>
        <dbReference type="SAM" id="MobiDB-lite"/>
    </source>
</evidence>
<keyword evidence="3" id="KW-1133">Transmembrane helix</keyword>